<evidence type="ECO:0000313" key="15">
    <source>
        <dbReference type="Proteomes" id="UP001626550"/>
    </source>
</evidence>
<evidence type="ECO:0000256" key="2">
    <source>
        <dbReference type="ARBA" id="ARBA00004123"/>
    </source>
</evidence>
<name>A0ABD2QG35_9PLAT</name>
<comment type="subcellular location">
    <subcellularLocation>
        <location evidence="2">Nucleus</location>
    </subcellularLocation>
</comment>
<dbReference type="SMART" id="SM00487">
    <property type="entry name" value="DEXDc"/>
    <property type="match status" value="1"/>
</dbReference>
<dbReference type="InterPro" id="IPR014013">
    <property type="entry name" value="Helic_SF1/SF2_ATP-bd_DinG/Rad3"/>
</dbReference>
<dbReference type="InterPro" id="IPR013020">
    <property type="entry name" value="Rad3/Chl1-like"/>
</dbReference>
<reference evidence="14 15" key="1">
    <citation type="submission" date="2024-11" db="EMBL/GenBank/DDBJ databases">
        <title>Adaptive evolution of stress response genes in parasites aligns with host niche diversity.</title>
        <authorList>
            <person name="Hahn C."/>
            <person name="Resl P."/>
        </authorList>
    </citation>
    <scope>NUCLEOTIDE SEQUENCE [LARGE SCALE GENOMIC DNA]</scope>
    <source>
        <strain evidence="14">EGGRZ-B1_66</strain>
        <tissue evidence="14">Body</tissue>
    </source>
</reference>
<dbReference type="FunFam" id="3.40.50.300:FF:000135">
    <property type="entry name" value="DNA repair helicase RAD3, putative"/>
    <property type="match status" value="1"/>
</dbReference>
<dbReference type="Gene3D" id="3.40.50.300">
    <property type="entry name" value="P-loop containing nucleotide triphosphate hydrolases"/>
    <property type="match status" value="3"/>
</dbReference>
<keyword evidence="15" id="KW-1185">Reference proteome</keyword>
<keyword evidence="5" id="KW-0547">Nucleotide-binding</keyword>
<evidence type="ECO:0000256" key="5">
    <source>
        <dbReference type="ARBA" id="ARBA00022741"/>
    </source>
</evidence>
<dbReference type="InterPro" id="IPR045028">
    <property type="entry name" value="DinG/Rad3-like"/>
</dbReference>
<comment type="similarity">
    <text evidence="3">Belongs to the DEAD box helicase family. DEAH subfamily. DDX11/CHL1 sub-subfamily.</text>
</comment>
<organism evidence="14 15">
    <name type="scientific">Cichlidogyrus casuarinus</name>
    <dbReference type="NCBI Taxonomy" id="1844966"/>
    <lineage>
        <taxon>Eukaryota</taxon>
        <taxon>Metazoa</taxon>
        <taxon>Spiralia</taxon>
        <taxon>Lophotrochozoa</taxon>
        <taxon>Platyhelminthes</taxon>
        <taxon>Monogenea</taxon>
        <taxon>Monopisthocotylea</taxon>
        <taxon>Dactylogyridea</taxon>
        <taxon>Ancyrocephalidae</taxon>
        <taxon>Cichlidogyrus</taxon>
    </lineage>
</organism>
<dbReference type="InterPro" id="IPR027417">
    <property type="entry name" value="P-loop_NTPase"/>
</dbReference>
<keyword evidence="11" id="KW-0413">Isomerase</keyword>
<dbReference type="GO" id="GO:0046872">
    <property type="term" value="F:metal ion binding"/>
    <property type="evidence" value="ECO:0007669"/>
    <property type="project" value="UniProtKB-KW"/>
</dbReference>
<evidence type="ECO:0000259" key="13">
    <source>
        <dbReference type="PROSITE" id="PS51193"/>
    </source>
</evidence>
<keyword evidence="4" id="KW-0479">Metal-binding</keyword>
<keyword evidence="7 14" id="KW-0347">Helicase</keyword>
<evidence type="ECO:0000256" key="1">
    <source>
        <dbReference type="ARBA" id="ARBA00001966"/>
    </source>
</evidence>
<dbReference type="GO" id="GO:0051536">
    <property type="term" value="F:iron-sulfur cluster binding"/>
    <property type="evidence" value="ECO:0007669"/>
    <property type="project" value="UniProtKB-KW"/>
</dbReference>
<keyword evidence="12" id="KW-0539">Nucleus</keyword>
<dbReference type="GO" id="GO:0016787">
    <property type="term" value="F:hydrolase activity"/>
    <property type="evidence" value="ECO:0007669"/>
    <property type="project" value="UniProtKB-KW"/>
</dbReference>
<evidence type="ECO:0000256" key="8">
    <source>
        <dbReference type="ARBA" id="ARBA00022840"/>
    </source>
</evidence>
<dbReference type="SUPFAM" id="SSF52540">
    <property type="entry name" value="P-loop containing nucleoside triphosphate hydrolases"/>
    <property type="match status" value="1"/>
</dbReference>
<keyword evidence="6" id="KW-0378">Hydrolase</keyword>
<evidence type="ECO:0000256" key="10">
    <source>
        <dbReference type="ARBA" id="ARBA00023014"/>
    </source>
</evidence>
<dbReference type="InterPro" id="IPR006554">
    <property type="entry name" value="Helicase-like_DEXD_c2"/>
</dbReference>
<keyword evidence="10" id="KW-0411">Iron-sulfur</keyword>
<dbReference type="EMBL" id="JBJKFK010000245">
    <property type="protein sequence ID" value="KAL3318425.1"/>
    <property type="molecule type" value="Genomic_DNA"/>
</dbReference>
<dbReference type="GO" id="GO:0005524">
    <property type="term" value="F:ATP binding"/>
    <property type="evidence" value="ECO:0007669"/>
    <property type="project" value="UniProtKB-KW"/>
</dbReference>
<dbReference type="NCBIfam" id="TIGR00604">
    <property type="entry name" value="rad3"/>
    <property type="match status" value="1"/>
</dbReference>
<dbReference type="SMART" id="SM00491">
    <property type="entry name" value="HELICc2"/>
    <property type="match status" value="1"/>
</dbReference>
<evidence type="ECO:0000256" key="4">
    <source>
        <dbReference type="ARBA" id="ARBA00022723"/>
    </source>
</evidence>
<evidence type="ECO:0000313" key="14">
    <source>
        <dbReference type="EMBL" id="KAL3318425.1"/>
    </source>
</evidence>
<feature type="domain" description="Helicase ATP-binding" evidence="13">
    <location>
        <begin position="26"/>
        <end position="446"/>
    </location>
</feature>
<protein>
    <submittedName>
        <fullName evidence="14">DEAD H (Asp-Glu-Ala-Asp His) box helicase 11</fullName>
    </submittedName>
</protein>
<proteinExistence type="inferred from homology"/>
<dbReference type="PANTHER" id="PTHR11472:SF41">
    <property type="entry name" value="ATP-DEPENDENT DNA HELICASE DDX11-RELATED"/>
    <property type="match status" value="1"/>
</dbReference>
<dbReference type="InterPro" id="IPR006555">
    <property type="entry name" value="ATP-dep_Helicase_C"/>
</dbReference>
<gene>
    <name evidence="14" type="primary">DDX11</name>
    <name evidence="14" type="ORF">Ciccas_002916</name>
</gene>
<keyword evidence="9" id="KW-0408">Iron</keyword>
<comment type="cofactor">
    <cofactor evidence="1">
        <name>[4Fe-4S] cluster</name>
        <dbReference type="ChEBI" id="CHEBI:49883"/>
    </cofactor>
</comment>
<comment type="caution">
    <text evidence="14">The sequence shown here is derived from an EMBL/GenBank/DDBJ whole genome shotgun (WGS) entry which is preliminary data.</text>
</comment>
<evidence type="ECO:0000256" key="12">
    <source>
        <dbReference type="ARBA" id="ARBA00023242"/>
    </source>
</evidence>
<keyword evidence="8" id="KW-0067">ATP-binding</keyword>
<evidence type="ECO:0000256" key="11">
    <source>
        <dbReference type="ARBA" id="ARBA00023235"/>
    </source>
</evidence>
<evidence type="ECO:0000256" key="3">
    <source>
        <dbReference type="ARBA" id="ARBA00008435"/>
    </source>
</evidence>
<dbReference type="GO" id="GO:0005634">
    <property type="term" value="C:nucleus"/>
    <property type="evidence" value="ECO:0007669"/>
    <property type="project" value="UniProtKB-SubCell"/>
</dbReference>
<dbReference type="AlphaFoldDB" id="A0ABD2QG35"/>
<dbReference type="CDD" id="cd18788">
    <property type="entry name" value="SF2_C_XPD"/>
    <property type="match status" value="1"/>
</dbReference>
<accession>A0ABD2QG35</accession>
<evidence type="ECO:0000256" key="9">
    <source>
        <dbReference type="ARBA" id="ARBA00023004"/>
    </source>
</evidence>
<dbReference type="GO" id="GO:0004386">
    <property type="term" value="F:helicase activity"/>
    <property type="evidence" value="ECO:0007669"/>
    <property type="project" value="UniProtKB-KW"/>
</dbReference>
<dbReference type="Pfam" id="PF13307">
    <property type="entry name" value="Helicase_C_2"/>
    <property type="match status" value="1"/>
</dbReference>
<dbReference type="PANTHER" id="PTHR11472">
    <property type="entry name" value="DNA REPAIR DEAD HELICASE RAD3/XP-D SUBFAMILY MEMBER"/>
    <property type="match status" value="1"/>
</dbReference>
<dbReference type="SMART" id="SM00488">
    <property type="entry name" value="DEXDc2"/>
    <property type="match status" value="1"/>
</dbReference>
<dbReference type="PROSITE" id="PS51193">
    <property type="entry name" value="HELICASE_ATP_BIND_2"/>
    <property type="match status" value="1"/>
</dbReference>
<sequence>MEDLDDEFLLQVIQNEISRDFLSTPNIFPDFPYEKPYDQQLMLMKFVYSGLEKGRHLLIESPTGTGKSATLLTSCLRWLIDHGEREQRYLERIKDDLGKQSLEAKNELDWVTAHDSVQKSKQKYGSVVALLESQSKALRKIKELRSNARSFNARKRSLEELLAPDMDKNQENKLQNQLDQVEIDLITCENPELDHFLLTEKEQCKSNTIEDPGSDSIDRVPQIVYSSRTHSQLAQIVSEFNKLNVDLTENVTLLTLSSRQSLCVHRPVYTLKNSQAINEACLELIKKGCPAKKKGLVDALSESLLAYQIQPNTVATAVRKKDQKETKTACPYYAARTSIPLTNLLLCPYNTLVHPKTRKASGLDLSGAVVVFDEAHNVLEATAEAFSASLAFDAVSSVLETLLHYQKRFRTKLAALTNLRVNQLLQICRGFLKITAQNATQLLSIEEFLSRASIENFSLHELVSYLETNHTATKLAGFATWLRKTNNSEIKENLSKLDSILTKYSKETKKLDGDEEKVGPSGSAGGALMAFVSFVGCLASPEDDARILISDWGFKFLILDPGRYIKEVVSQARNVIFAGGTMKPFEEFVDQVFVPAGVQQWCIDTFSCDHIINARKQLALYTPQRRSSSSLKWDFTFQMRSDEQMLRDCGEFLLQLCKTVPGGVVLFFPSYEYQASVCGKWRELGLYQQLERVKQVFQEPKKLQFLEQLMKAFEEAALDGEKCQSKGALLLCVIGGKLSEGINFSDHMARAVVVLGLPYANPKDPVLAAKMRYLDSKYSGGRSGLSCGRMFYQSKCMRSVNQAIGRAIRHSRDFAGVFLLDQRYSSANIQGQLPDWTLPSRHSELNDADWATIMKHFYTFLQNNKQMTCCFLCLSF</sequence>
<dbReference type="InterPro" id="IPR010614">
    <property type="entry name" value="RAD3-like_helicase_DEAD"/>
</dbReference>
<dbReference type="InterPro" id="IPR014001">
    <property type="entry name" value="Helicase_ATP-bd"/>
</dbReference>
<dbReference type="Proteomes" id="UP001626550">
    <property type="component" value="Unassembled WGS sequence"/>
</dbReference>
<evidence type="ECO:0000256" key="7">
    <source>
        <dbReference type="ARBA" id="ARBA00022806"/>
    </source>
</evidence>
<evidence type="ECO:0000256" key="6">
    <source>
        <dbReference type="ARBA" id="ARBA00022801"/>
    </source>
</evidence>
<dbReference type="Pfam" id="PF06733">
    <property type="entry name" value="DEAD_2"/>
    <property type="match status" value="1"/>
</dbReference>